<evidence type="ECO:0000313" key="8">
    <source>
        <dbReference type="Proteomes" id="UP000225833"/>
    </source>
</evidence>
<dbReference type="Gene3D" id="3.40.462.10">
    <property type="entry name" value="FAD-linked oxidases, C-terminal domain"/>
    <property type="match status" value="1"/>
</dbReference>
<dbReference type="InterPro" id="IPR051264">
    <property type="entry name" value="FAD-oxidored/transferase_4"/>
</dbReference>
<evidence type="ECO:0000256" key="4">
    <source>
        <dbReference type="ARBA" id="ARBA00022827"/>
    </source>
</evidence>
<dbReference type="Gene3D" id="3.30.465.10">
    <property type="match status" value="1"/>
</dbReference>
<dbReference type="InterPro" id="IPR006094">
    <property type="entry name" value="Oxid_FAD_bind_N"/>
</dbReference>
<dbReference type="RefSeq" id="WP_099135034.1">
    <property type="nucleotide sequence ID" value="NZ_CAWNNJ010000097.1"/>
</dbReference>
<feature type="domain" description="FAD-binding PCMH-type" evidence="6">
    <location>
        <begin position="47"/>
        <end position="239"/>
    </location>
</feature>
<evidence type="ECO:0000256" key="5">
    <source>
        <dbReference type="ARBA" id="ARBA00023002"/>
    </source>
</evidence>
<protein>
    <submittedName>
        <fullName evidence="7">FAD-linked oxidase</fullName>
    </submittedName>
</protein>
<evidence type="ECO:0000256" key="3">
    <source>
        <dbReference type="ARBA" id="ARBA00022630"/>
    </source>
</evidence>
<dbReference type="InterPro" id="IPR016170">
    <property type="entry name" value="Cytok_DH_C_sf"/>
</dbReference>
<reference evidence="7 8" key="1">
    <citation type="journal article" date="2017" name="Nat. Microbiol.">
        <title>Natural product diversity associated with the nematode symbionts Photorhabdus and Xenorhabdus.</title>
        <authorList>
            <person name="Tobias N.J."/>
            <person name="Wolff H."/>
            <person name="Djahanschiri B."/>
            <person name="Grundmann F."/>
            <person name="Kronenwerth M."/>
            <person name="Shi Y.M."/>
            <person name="Simonyi S."/>
            <person name="Grun P."/>
            <person name="Shapiro-Ilan D."/>
            <person name="Pidot S.J."/>
            <person name="Stinear T.P."/>
            <person name="Ebersberger I."/>
            <person name="Bode H.B."/>
        </authorList>
    </citation>
    <scope>NUCLEOTIDE SEQUENCE [LARGE SCALE GENOMIC DNA]</scope>
    <source>
        <strain evidence="7 8">DSM 16342</strain>
    </source>
</reference>
<keyword evidence="4" id="KW-0274">FAD</keyword>
<evidence type="ECO:0000256" key="2">
    <source>
        <dbReference type="ARBA" id="ARBA00008000"/>
    </source>
</evidence>
<comment type="caution">
    <text evidence="7">The sequence shown here is derived from an EMBL/GenBank/DDBJ whole genome shotgun (WGS) entry which is preliminary data.</text>
</comment>
<dbReference type="PROSITE" id="PS51387">
    <property type="entry name" value="FAD_PCMH"/>
    <property type="match status" value="1"/>
</dbReference>
<evidence type="ECO:0000313" key="7">
    <source>
        <dbReference type="EMBL" id="PHM28939.1"/>
    </source>
</evidence>
<gene>
    <name evidence="7" type="ORF">Xbud_01029</name>
</gene>
<proteinExistence type="inferred from homology"/>
<dbReference type="Gene3D" id="3.30.43.10">
    <property type="entry name" value="Uridine Diphospho-n-acetylenolpyruvylglucosamine Reductase, domain 2"/>
    <property type="match status" value="1"/>
</dbReference>
<dbReference type="Pfam" id="PF09129">
    <property type="entry name" value="Chol_subst-bind"/>
    <property type="match status" value="1"/>
</dbReference>
<dbReference type="GO" id="GO:0022904">
    <property type="term" value="P:respiratory electron transport chain"/>
    <property type="evidence" value="ECO:0007669"/>
    <property type="project" value="TreeGrafter"/>
</dbReference>
<dbReference type="InterPro" id="IPR036318">
    <property type="entry name" value="FAD-bd_PCMH-like_sf"/>
</dbReference>
<dbReference type="AlphaFoldDB" id="A0A2D0J3F6"/>
<dbReference type="GO" id="GO:0071949">
    <property type="term" value="F:FAD binding"/>
    <property type="evidence" value="ECO:0007669"/>
    <property type="project" value="InterPro"/>
</dbReference>
<accession>A0A2D0J3F6</accession>
<dbReference type="Proteomes" id="UP000225833">
    <property type="component" value="Unassembled WGS sequence"/>
</dbReference>
<dbReference type="GO" id="GO:0016491">
    <property type="term" value="F:oxidoreductase activity"/>
    <property type="evidence" value="ECO:0007669"/>
    <property type="project" value="UniProtKB-KW"/>
</dbReference>
<dbReference type="InterPro" id="IPR016166">
    <property type="entry name" value="FAD-bd_PCMH"/>
</dbReference>
<dbReference type="Pfam" id="PF01565">
    <property type="entry name" value="FAD_binding_4"/>
    <property type="match status" value="1"/>
</dbReference>
<evidence type="ECO:0000256" key="1">
    <source>
        <dbReference type="ARBA" id="ARBA00001974"/>
    </source>
</evidence>
<dbReference type="Gene3D" id="1.10.45.10">
    <property type="entry name" value="Vanillyl-alcohol Oxidase, Chain A, domain 4"/>
    <property type="match status" value="1"/>
</dbReference>
<dbReference type="SUPFAM" id="SSF56176">
    <property type="entry name" value="FAD-binding/transporter-associated domain-like"/>
    <property type="match status" value="1"/>
</dbReference>
<sequence>MNTENKNKKNHELHKEYTDIKKKHSLINFPENVKLTYRRFTNWSEEIHAENIPYCIPNSDKDVISVVNWAWKQNYKLRVVGESHNWSPLIIPPKGQNSNRIILIDLTQHFTQISIKHLPQYSIVTAQTGVLMETLTTKMEEQEIGFTATPAPGDLTLGGVLAIGGHGTGIKALHEKPQSGHSYGSLSNSILSLSAVVWDEKNTQYVIKRFKRNDPNCAPLLVHLGCSLILNVELQAGKNQRLRCESIINIPAAELFAPVQDEKNKKTFSHFLDKSGRVEAILFPFTIHPWLKVWSISPEKPLSSVQVTQPYNYPFSDNIPIQLSDLIKKLTHNLPNITPAFGAGQYFIMASYFLTGGADLWGWSKNLLLYVKPTTLRVTANGYAILTRRDNIQKVLNLFYSQWKTLIKEYERNGKYPVNGPIEIRVSGLDTPSEVVQKDAVVPSLSAIRPRPDHPEWDVAIWLDVLTLPGAKYAADFYNRLEQWLFKEFDGSYASIRVEWSKGWAYSKNAAWDDEDILTKKIPASFTDGLPTDTNWYSAVNALKKFDPYGLFRSPLLEKLLSGK</sequence>
<name>A0A2D0J3F6_XENBU</name>
<dbReference type="PANTHER" id="PTHR43716">
    <property type="entry name" value="D-2-HYDROXYGLUTARATE DEHYDROGENASE, MITOCHONDRIAL"/>
    <property type="match status" value="1"/>
</dbReference>
<dbReference type="OrthoDB" id="1489106at2"/>
<keyword evidence="3" id="KW-0285">Flavoprotein</keyword>
<comment type="cofactor">
    <cofactor evidence="1">
        <name>FAD</name>
        <dbReference type="ChEBI" id="CHEBI:57692"/>
    </cofactor>
</comment>
<dbReference type="SUPFAM" id="SSF55103">
    <property type="entry name" value="FAD-linked oxidases, C-terminal domain"/>
    <property type="match status" value="1"/>
</dbReference>
<dbReference type="InterPro" id="IPR016171">
    <property type="entry name" value="Vanillyl_alc_oxidase_C-sub2"/>
</dbReference>
<keyword evidence="5" id="KW-0560">Oxidoreductase</keyword>
<dbReference type="InterPro" id="IPR016167">
    <property type="entry name" value="FAD-bd_PCMH_sub1"/>
</dbReference>
<dbReference type="InterPro" id="IPR016164">
    <property type="entry name" value="FAD-linked_Oxase-like_C"/>
</dbReference>
<organism evidence="7 8">
    <name type="scientific">Xenorhabdus budapestensis</name>
    <dbReference type="NCBI Taxonomy" id="290110"/>
    <lineage>
        <taxon>Bacteria</taxon>
        <taxon>Pseudomonadati</taxon>
        <taxon>Pseudomonadota</taxon>
        <taxon>Gammaproteobacteria</taxon>
        <taxon>Enterobacterales</taxon>
        <taxon>Morganellaceae</taxon>
        <taxon>Xenorhabdus</taxon>
    </lineage>
</organism>
<dbReference type="PANTHER" id="PTHR43716:SF1">
    <property type="entry name" value="D-2-HYDROXYGLUTARATE DEHYDROGENASE, MITOCHONDRIAL"/>
    <property type="match status" value="1"/>
</dbReference>
<dbReference type="InterPro" id="IPR015213">
    <property type="entry name" value="Cholesterol_OX_subst-bd"/>
</dbReference>
<comment type="similarity">
    <text evidence="2">Belongs to the FAD-binding oxidoreductase/transferase type 4 family.</text>
</comment>
<dbReference type="EMBL" id="NIBS01000003">
    <property type="protein sequence ID" value="PHM28939.1"/>
    <property type="molecule type" value="Genomic_DNA"/>
</dbReference>
<evidence type="ECO:0000259" key="6">
    <source>
        <dbReference type="PROSITE" id="PS51387"/>
    </source>
</evidence>
<dbReference type="InterPro" id="IPR016169">
    <property type="entry name" value="FAD-bd_PCMH_sub2"/>
</dbReference>